<evidence type="ECO:0000256" key="3">
    <source>
        <dbReference type="ARBA" id="ARBA00023163"/>
    </source>
</evidence>
<keyword evidence="3" id="KW-0804">Transcription</keyword>
<dbReference type="InterPro" id="IPR001034">
    <property type="entry name" value="DeoR_HTH"/>
</dbReference>
<dbReference type="EMBL" id="FXAU01000001">
    <property type="protein sequence ID" value="SMG08809.1"/>
    <property type="molecule type" value="Genomic_DNA"/>
</dbReference>
<gene>
    <name evidence="5" type="ORF">SAMN05660862_0399</name>
</gene>
<dbReference type="PRINTS" id="PR00037">
    <property type="entry name" value="HTHLACR"/>
</dbReference>
<protein>
    <submittedName>
        <fullName evidence="5">Transcriptional regulator, DeoR family</fullName>
    </submittedName>
</protein>
<dbReference type="AlphaFoldDB" id="A0A1X7I2Y3"/>
<dbReference type="PROSITE" id="PS00894">
    <property type="entry name" value="HTH_DEOR_1"/>
    <property type="match status" value="1"/>
</dbReference>
<dbReference type="SMART" id="SM01134">
    <property type="entry name" value="DeoRC"/>
    <property type="match status" value="1"/>
</dbReference>
<evidence type="ECO:0000256" key="2">
    <source>
        <dbReference type="ARBA" id="ARBA00023125"/>
    </source>
</evidence>
<dbReference type="InterPro" id="IPR018356">
    <property type="entry name" value="Tscrpt_reg_HTH_DeoR_CS"/>
</dbReference>
<dbReference type="InterPro" id="IPR036388">
    <property type="entry name" value="WH-like_DNA-bd_sf"/>
</dbReference>
<feature type="domain" description="HTH deoR-type" evidence="4">
    <location>
        <begin position="14"/>
        <end position="69"/>
    </location>
</feature>
<evidence type="ECO:0000313" key="6">
    <source>
        <dbReference type="Proteomes" id="UP000192980"/>
    </source>
</evidence>
<dbReference type="Gene3D" id="1.10.10.10">
    <property type="entry name" value="Winged helix-like DNA-binding domain superfamily/Winged helix DNA-binding domain"/>
    <property type="match status" value="1"/>
</dbReference>
<dbReference type="InterPro" id="IPR050313">
    <property type="entry name" value="Carb_Metab_HTH_regulators"/>
</dbReference>
<dbReference type="Pfam" id="PF00455">
    <property type="entry name" value="DeoRC"/>
    <property type="match status" value="1"/>
</dbReference>
<dbReference type="GO" id="GO:0003700">
    <property type="term" value="F:DNA-binding transcription factor activity"/>
    <property type="evidence" value="ECO:0007669"/>
    <property type="project" value="InterPro"/>
</dbReference>
<dbReference type="Pfam" id="PF08220">
    <property type="entry name" value="HTH_DeoR"/>
    <property type="match status" value="1"/>
</dbReference>
<keyword evidence="1" id="KW-0805">Transcription regulation</keyword>
<sequence length="263" mass="29264">MQVLTISYLGHMNNVERHQYIIKEIEKNCHVSVVDLCETLKVSSVTIRKDLQFLEDAGIVFRTHGGATNVNPYQKDRSINEKASLFADLKRKIGAEAAKLVEPNDSIIIASGTTMQYFAQEIAPQDRLTVITSAINVTLELIKHDNVDIIQLGGPVRKTSSSITGRYAEDLLGDFFCSKLFLGVDGIDLDFGITTTNVHEALLNRRMMESAHKVIVLADSSKFDRKSLGKIAGLAKIDMIISDSIPLKYQQLFDSLGIEYRIC</sequence>
<keyword evidence="6" id="KW-1185">Reference proteome</keyword>
<dbReference type="PANTHER" id="PTHR30363">
    <property type="entry name" value="HTH-TYPE TRANSCRIPTIONAL REGULATOR SRLR-RELATED"/>
    <property type="match status" value="1"/>
</dbReference>
<dbReference type="Proteomes" id="UP000192980">
    <property type="component" value="Unassembled WGS sequence"/>
</dbReference>
<organism evidence="5 6">
    <name type="scientific">Sphingobacterium psychroaquaticum</name>
    <dbReference type="NCBI Taxonomy" id="561061"/>
    <lineage>
        <taxon>Bacteria</taxon>
        <taxon>Pseudomonadati</taxon>
        <taxon>Bacteroidota</taxon>
        <taxon>Sphingobacteriia</taxon>
        <taxon>Sphingobacteriales</taxon>
        <taxon>Sphingobacteriaceae</taxon>
        <taxon>Sphingobacterium</taxon>
    </lineage>
</organism>
<dbReference type="SUPFAM" id="SSF100950">
    <property type="entry name" value="NagB/RpiA/CoA transferase-like"/>
    <property type="match status" value="1"/>
</dbReference>
<dbReference type="PROSITE" id="PS51000">
    <property type="entry name" value="HTH_DEOR_2"/>
    <property type="match status" value="1"/>
</dbReference>
<dbReference type="InterPro" id="IPR037171">
    <property type="entry name" value="NagB/RpiA_transferase-like"/>
</dbReference>
<proteinExistence type="predicted"/>
<dbReference type="STRING" id="561061.SAMN05660862_0399"/>
<dbReference type="InterPro" id="IPR014036">
    <property type="entry name" value="DeoR-like_C"/>
</dbReference>
<evidence type="ECO:0000256" key="1">
    <source>
        <dbReference type="ARBA" id="ARBA00023015"/>
    </source>
</evidence>
<keyword evidence="2" id="KW-0238">DNA-binding</keyword>
<evidence type="ECO:0000313" key="5">
    <source>
        <dbReference type="EMBL" id="SMG08809.1"/>
    </source>
</evidence>
<dbReference type="SUPFAM" id="SSF46785">
    <property type="entry name" value="Winged helix' DNA-binding domain"/>
    <property type="match status" value="1"/>
</dbReference>
<accession>A0A1X7I2Y3</accession>
<dbReference type="GO" id="GO:0003677">
    <property type="term" value="F:DNA binding"/>
    <property type="evidence" value="ECO:0007669"/>
    <property type="project" value="UniProtKB-KW"/>
</dbReference>
<name>A0A1X7I2Y3_9SPHI</name>
<reference evidence="5 6" key="1">
    <citation type="submission" date="2017-04" db="EMBL/GenBank/DDBJ databases">
        <authorList>
            <person name="Afonso C.L."/>
            <person name="Miller P.J."/>
            <person name="Scott M.A."/>
            <person name="Spackman E."/>
            <person name="Goraichik I."/>
            <person name="Dimitrov K.M."/>
            <person name="Suarez D.L."/>
            <person name="Swayne D.E."/>
        </authorList>
    </citation>
    <scope>NUCLEOTIDE SEQUENCE [LARGE SCALE GENOMIC DNA]</scope>
    <source>
        <strain evidence="5 6">DSM 22418</strain>
    </source>
</reference>
<dbReference type="InterPro" id="IPR036390">
    <property type="entry name" value="WH_DNA-bd_sf"/>
</dbReference>
<evidence type="ECO:0000259" key="4">
    <source>
        <dbReference type="PROSITE" id="PS51000"/>
    </source>
</evidence>
<dbReference type="Gene3D" id="3.40.50.1360">
    <property type="match status" value="1"/>
</dbReference>
<dbReference type="SMART" id="SM00420">
    <property type="entry name" value="HTH_DEOR"/>
    <property type="match status" value="1"/>
</dbReference>
<dbReference type="PANTHER" id="PTHR30363:SF44">
    <property type="entry name" value="AGA OPERON TRANSCRIPTIONAL REPRESSOR-RELATED"/>
    <property type="match status" value="1"/>
</dbReference>